<dbReference type="SUPFAM" id="SSF51445">
    <property type="entry name" value="(Trans)glycosidases"/>
    <property type="match status" value="1"/>
</dbReference>
<dbReference type="PROSITE" id="PS00719">
    <property type="entry name" value="GLYCOSYL_HYDROL_F2_1"/>
    <property type="match status" value="1"/>
</dbReference>
<dbReference type="Pfam" id="PF00703">
    <property type="entry name" value="Glyco_hydro_2"/>
    <property type="match status" value="1"/>
</dbReference>
<evidence type="ECO:0000313" key="8">
    <source>
        <dbReference type="EMBL" id="CAB4600581.1"/>
    </source>
</evidence>
<dbReference type="EC" id="3.2.1.23" evidence="3"/>
<dbReference type="SUPFAM" id="SSF49785">
    <property type="entry name" value="Galactose-binding domain-like"/>
    <property type="match status" value="1"/>
</dbReference>
<dbReference type="Gene3D" id="3.20.20.80">
    <property type="entry name" value="Glycosidases"/>
    <property type="match status" value="1"/>
</dbReference>
<dbReference type="InterPro" id="IPR050347">
    <property type="entry name" value="Bact_Beta-galactosidase"/>
</dbReference>
<keyword evidence="5" id="KW-0326">Glycosidase</keyword>
<dbReference type="InterPro" id="IPR017853">
    <property type="entry name" value="GH"/>
</dbReference>
<sequence>MTLPVVGQWKPWTDPEVVSVHRLPMRSVQVSYADIAAARTGQRSESNWYESLTGEWSIARFGDVNDVPASAVTENIHTWSKISVPGNWTLAGLGDEPHYTNVQMPWNGSPPALPPEVATAVHRTTFTIADSWKERHTILHIGGAESVHMVYVNGTFVGYGTDSRLPSEYDITSALVDGTNELAVVVCRYSAQSHVEDQDQWWMAGLHREVFLRSQATVGIHDVRVDAGVVKKSLKHSPTGTLRVRVDVTIPPQQHLQKGWNIVAHVETLAGKRMGKEHTQEVAWFDRPYVFAGNTVDIAWEIPKISLWSAENPHRYRVVVQLVNPEGTTVEVIPVFTGFRTVEIKKRSLLINGERVMIRGVNRHDHHPDKGKAVSEADMRADLVLMKQHNINAVRCSHYPNDPRLLDMCDELGLYVIDEANVESHAWNTSLCHNPVYRTTWLSRISRMVERDKNHPSIIMWSLGNEAGYGNVHDTAAQFIRSYDPSRPVHYEGAVFHAGWVDGGVAASDIVCPMYPTIEAIVQYGKEGKGDRPLIVCEYSHAMGNSNGSLADYWHAFENTKGLQGGFVWEWKDHGLTQYLDNGTTRLAYGGQFGDTPNDGNFVADGLIHADMTPHPAMRELAWVHRPISVELRGKKKDPHLVVRNRQWFSDVSAYKATWQLVVDGRNVKTGTLRVPKMAPDSSAHVPIPVAVPDDAREAFLSVTWTLVKDTTWAPAGHVVAWDQVALRSAKPARVALANTPVTAVDIEPTITLWRAAIDNDGFKLMPQLWQGFGRSLERWLGQGIPSDNADLVNSSTVVTERTDGSVRYEHTIEVPDDLADLPRIGATFTAPSRFTQVRWYGNGPHECYPDRQSSAMVGVYESAPDELPYLVPQEFGLRTNCRWMELIDPASGDVLRIEADECVLHMSAIHHTPNDLYAAADQTELVRRDALTVHIDIAHRGVGTASCGPDTLPRYHIAPGTYSFAYVVSQR</sequence>
<organism evidence="8">
    <name type="scientific">freshwater metagenome</name>
    <dbReference type="NCBI Taxonomy" id="449393"/>
    <lineage>
        <taxon>unclassified sequences</taxon>
        <taxon>metagenomes</taxon>
        <taxon>ecological metagenomes</taxon>
    </lineage>
</organism>
<dbReference type="GO" id="GO:0005990">
    <property type="term" value="P:lactose catabolic process"/>
    <property type="evidence" value="ECO:0007669"/>
    <property type="project" value="TreeGrafter"/>
</dbReference>
<dbReference type="InterPro" id="IPR004199">
    <property type="entry name" value="B-gal_small/dom_5"/>
</dbReference>
<keyword evidence="4" id="KW-0378">Hydrolase</keyword>
<dbReference type="InterPro" id="IPR014718">
    <property type="entry name" value="GH-type_carb-bd"/>
</dbReference>
<evidence type="ECO:0000256" key="6">
    <source>
        <dbReference type="ARBA" id="ARBA00032230"/>
    </source>
</evidence>
<dbReference type="Gene3D" id="2.60.120.260">
    <property type="entry name" value="Galactose-binding domain-like"/>
    <property type="match status" value="1"/>
</dbReference>
<dbReference type="Pfam" id="PF16353">
    <property type="entry name" value="LacZ_4"/>
    <property type="match status" value="1"/>
</dbReference>
<evidence type="ECO:0000256" key="2">
    <source>
        <dbReference type="ARBA" id="ARBA00007401"/>
    </source>
</evidence>
<dbReference type="InterPro" id="IPR006101">
    <property type="entry name" value="Glyco_hydro_2"/>
</dbReference>
<dbReference type="Pfam" id="PF02836">
    <property type="entry name" value="Glyco_hydro_2_C"/>
    <property type="match status" value="1"/>
</dbReference>
<dbReference type="Pfam" id="PF02929">
    <property type="entry name" value="Bgal_small_N"/>
    <property type="match status" value="1"/>
</dbReference>
<dbReference type="GO" id="GO:0004565">
    <property type="term" value="F:beta-galactosidase activity"/>
    <property type="evidence" value="ECO:0007669"/>
    <property type="project" value="UniProtKB-EC"/>
</dbReference>
<comment type="similarity">
    <text evidence="2">Belongs to the glycosyl hydrolase 2 family.</text>
</comment>
<dbReference type="EMBL" id="CAEZUL010000068">
    <property type="protein sequence ID" value="CAB4600581.1"/>
    <property type="molecule type" value="Genomic_DNA"/>
</dbReference>
<dbReference type="SUPFAM" id="SSF49303">
    <property type="entry name" value="beta-Galactosidase/glucuronidase domain"/>
    <property type="match status" value="2"/>
</dbReference>
<dbReference type="PRINTS" id="PR00132">
    <property type="entry name" value="GLHYDRLASE2"/>
</dbReference>
<dbReference type="Pfam" id="PF02837">
    <property type="entry name" value="Glyco_hydro_2_N"/>
    <property type="match status" value="1"/>
</dbReference>
<dbReference type="Gene3D" id="2.60.40.10">
    <property type="entry name" value="Immunoglobulins"/>
    <property type="match status" value="2"/>
</dbReference>
<dbReference type="PANTHER" id="PTHR46323:SF2">
    <property type="entry name" value="BETA-GALACTOSIDASE"/>
    <property type="match status" value="1"/>
</dbReference>
<dbReference type="PROSITE" id="PS00608">
    <property type="entry name" value="GLYCOSYL_HYDROL_F2_2"/>
    <property type="match status" value="1"/>
</dbReference>
<feature type="domain" description="Beta galactosidase small chain/" evidence="7">
    <location>
        <begin position="719"/>
        <end position="970"/>
    </location>
</feature>
<gene>
    <name evidence="8" type="ORF">UFOPK1808_00733</name>
</gene>
<dbReference type="InterPro" id="IPR006104">
    <property type="entry name" value="Glyco_hydro_2_N"/>
</dbReference>
<dbReference type="GO" id="GO:0030246">
    <property type="term" value="F:carbohydrate binding"/>
    <property type="evidence" value="ECO:0007669"/>
    <property type="project" value="InterPro"/>
</dbReference>
<dbReference type="AlphaFoldDB" id="A0A6J6GGX5"/>
<dbReference type="InterPro" id="IPR006102">
    <property type="entry name" value="Ig-like_GH2"/>
</dbReference>
<dbReference type="InterPro" id="IPR032312">
    <property type="entry name" value="LacZ_4"/>
</dbReference>
<evidence type="ECO:0000256" key="5">
    <source>
        <dbReference type="ARBA" id="ARBA00023295"/>
    </source>
</evidence>
<name>A0A6J6GGX5_9ZZZZ</name>
<dbReference type="SUPFAM" id="SSF74650">
    <property type="entry name" value="Galactose mutarotase-like"/>
    <property type="match status" value="1"/>
</dbReference>
<evidence type="ECO:0000259" key="7">
    <source>
        <dbReference type="SMART" id="SM01038"/>
    </source>
</evidence>
<dbReference type="InterPro" id="IPR013783">
    <property type="entry name" value="Ig-like_fold"/>
</dbReference>
<evidence type="ECO:0000256" key="4">
    <source>
        <dbReference type="ARBA" id="ARBA00022801"/>
    </source>
</evidence>
<accession>A0A6J6GGX5</accession>
<proteinExistence type="inferred from homology"/>
<dbReference type="InterPro" id="IPR008979">
    <property type="entry name" value="Galactose-bd-like_sf"/>
</dbReference>
<protein>
    <recommendedName>
        <fullName evidence="3">beta-galactosidase</fullName>
        <ecNumber evidence="3">3.2.1.23</ecNumber>
    </recommendedName>
    <alternativeName>
        <fullName evidence="6">Lactase</fullName>
    </alternativeName>
</protein>
<dbReference type="GO" id="GO:0009341">
    <property type="term" value="C:beta-galactosidase complex"/>
    <property type="evidence" value="ECO:0007669"/>
    <property type="project" value="InterPro"/>
</dbReference>
<dbReference type="PANTHER" id="PTHR46323">
    <property type="entry name" value="BETA-GALACTOSIDASE"/>
    <property type="match status" value="1"/>
</dbReference>
<dbReference type="FunFam" id="3.20.20.80:FF:000018">
    <property type="entry name" value="Beta-galactosidase"/>
    <property type="match status" value="1"/>
</dbReference>
<dbReference type="InterPro" id="IPR006103">
    <property type="entry name" value="Glyco_hydro_2_cat"/>
</dbReference>
<dbReference type="SMART" id="SM01038">
    <property type="entry name" value="Bgal_small_N"/>
    <property type="match status" value="1"/>
</dbReference>
<evidence type="ECO:0000256" key="3">
    <source>
        <dbReference type="ARBA" id="ARBA00012756"/>
    </source>
</evidence>
<dbReference type="Gene3D" id="2.70.98.10">
    <property type="match status" value="1"/>
</dbReference>
<dbReference type="InterPro" id="IPR023232">
    <property type="entry name" value="Glyco_hydro_2_AS"/>
</dbReference>
<dbReference type="InterPro" id="IPR011013">
    <property type="entry name" value="Gal_mutarotase_sf_dom"/>
</dbReference>
<evidence type="ECO:0000256" key="1">
    <source>
        <dbReference type="ARBA" id="ARBA00001412"/>
    </source>
</evidence>
<reference evidence="8" key="1">
    <citation type="submission" date="2020-05" db="EMBL/GenBank/DDBJ databases">
        <authorList>
            <person name="Chiriac C."/>
            <person name="Salcher M."/>
            <person name="Ghai R."/>
            <person name="Kavagutti S V."/>
        </authorList>
    </citation>
    <scope>NUCLEOTIDE SEQUENCE</scope>
</reference>
<dbReference type="InterPro" id="IPR023230">
    <property type="entry name" value="Glyco_hydro_2_CS"/>
</dbReference>
<dbReference type="InterPro" id="IPR036156">
    <property type="entry name" value="Beta-gal/glucu_dom_sf"/>
</dbReference>
<comment type="catalytic activity">
    <reaction evidence="1">
        <text>Hydrolysis of terminal non-reducing beta-D-galactose residues in beta-D-galactosides.</text>
        <dbReference type="EC" id="3.2.1.23"/>
    </reaction>
</comment>